<feature type="compositionally biased region" description="Basic and acidic residues" evidence="4">
    <location>
        <begin position="162"/>
        <end position="172"/>
    </location>
</feature>
<feature type="compositionally biased region" description="Basic and acidic residues" evidence="4">
    <location>
        <begin position="125"/>
        <end position="137"/>
    </location>
</feature>
<gene>
    <name evidence="6" type="ORF">Fot_10325</name>
</gene>
<sequence length="172" mass="19615">MSLIPSFFGNLRSNVFDPFSLDIWDHFESFPFSSTADLLGLKKEEVTVEVEEGGVLQISGEWSKEQEEKNDKWHRVERSSGKFLRRFWLPENANTDQPKAPHLVKRVVIRLHSPQSGRATVTEVVGKEKRVCEEPPPKSKPSYFSPSLSRPRGSRHSSSNKRGSEKSFDDLS</sequence>
<feature type="compositionally biased region" description="Low complexity" evidence="4">
    <location>
        <begin position="140"/>
        <end position="149"/>
    </location>
</feature>
<accession>A0ABD1WK68</accession>
<evidence type="ECO:0000256" key="4">
    <source>
        <dbReference type="SAM" id="MobiDB-lite"/>
    </source>
</evidence>
<evidence type="ECO:0000259" key="5">
    <source>
        <dbReference type="PROSITE" id="PS01031"/>
    </source>
</evidence>
<keyword evidence="7" id="KW-1185">Reference proteome</keyword>
<dbReference type="PROSITE" id="PS01031">
    <property type="entry name" value="SHSP"/>
    <property type="match status" value="1"/>
</dbReference>
<dbReference type="InterPro" id="IPR002068">
    <property type="entry name" value="A-crystallin/Hsp20_dom"/>
</dbReference>
<feature type="region of interest" description="Disordered" evidence="4">
    <location>
        <begin position="120"/>
        <end position="172"/>
    </location>
</feature>
<comment type="similarity">
    <text evidence="2 3">Belongs to the small heat shock protein (HSP20) family.</text>
</comment>
<dbReference type="InterPro" id="IPR008978">
    <property type="entry name" value="HSP20-like_chaperone"/>
</dbReference>
<evidence type="ECO:0000256" key="2">
    <source>
        <dbReference type="PROSITE-ProRule" id="PRU00285"/>
    </source>
</evidence>
<evidence type="ECO:0000256" key="3">
    <source>
        <dbReference type="RuleBase" id="RU003616"/>
    </source>
</evidence>
<proteinExistence type="inferred from homology"/>
<evidence type="ECO:0000256" key="1">
    <source>
        <dbReference type="ARBA" id="ARBA00023016"/>
    </source>
</evidence>
<dbReference type="PANTHER" id="PTHR11527">
    <property type="entry name" value="HEAT-SHOCK PROTEIN 20 FAMILY MEMBER"/>
    <property type="match status" value="1"/>
</dbReference>
<dbReference type="AlphaFoldDB" id="A0ABD1WK68"/>
<dbReference type="EMBL" id="JBFOLJ010000003">
    <property type="protein sequence ID" value="KAL2548795.1"/>
    <property type="molecule type" value="Genomic_DNA"/>
</dbReference>
<organism evidence="6 7">
    <name type="scientific">Forsythia ovata</name>
    <dbReference type="NCBI Taxonomy" id="205694"/>
    <lineage>
        <taxon>Eukaryota</taxon>
        <taxon>Viridiplantae</taxon>
        <taxon>Streptophyta</taxon>
        <taxon>Embryophyta</taxon>
        <taxon>Tracheophyta</taxon>
        <taxon>Spermatophyta</taxon>
        <taxon>Magnoliopsida</taxon>
        <taxon>eudicotyledons</taxon>
        <taxon>Gunneridae</taxon>
        <taxon>Pentapetalae</taxon>
        <taxon>asterids</taxon>
        <taxon>lamiids</taxon>
        <taxon>Lamiales</taxon>
        <taxon>Oleaceae</taxon>
        <taxon>Forsythieae</taxon>
        <taxon>Forsythia</taxon>
    </lineage>
</organism>
<reference evidence="7" key="1">
    <citation type="submission" date="2024-07" db="EMBL/GenBank/DDBJ databases">
        <title>Two chromosome-level genome assemblies of Korean endemic species Abeliophyllum distichum and Forsythia ovata (Oleaceae).</title>
        <authorList>
            <person name="Jang H."/>
        </authorList>
    </citation>
    <scope>NUCLEOTIDE SEQUENCE [LARGE SCALE GENOMIC DNA]</scope>
</reference>
<protein>
    <submittedName>
        <fullName evidence="6">Heat shock protein 1</fullName>
    </submittedName>
</protein>
<dbReference type="Gene3D" id="2.60.40.790">
    <property type="match status" value="1"/>
</dbReference>
<comment type="caution">
    <text evidence="6">The sequence shown here is derived from an EMBL/GenBank/DDBJ whole genome shotgun (WGS) entry which is preliminary data.</text>
</comment>
<evidence type="ECO:0000313" key="7">
    <source>
        <dbReference type="Proteomes" id="UP001604277"/>
    </source>
</evidence>
<name>A0ABD1WK68_9LAMI</name>
<feature type="domain" description="SHSP" evidence="5">
    <location>
        <begin position="10"/>
        <end position="130"/>
    </location>
</feature>
<dbReference type="SUPFAM" id="SSF49764">
    <property type="entry name" value="HSP20-like chaperones"/>
    <property type="match status" value="1"/>
</dbReference>
<dbReference type="Proteomes" id="UP001604277">
    <property type="component" value="Unassembled WGS sequence"/>
</dbReference>
<keyword evidence="1 6" id="KW-0346">Stress response</keyword>
<dbReference type="Pfam" id="PF00011">
    <property type="entry name" value="HSP20"/>
    <property type="match status" value="1"/>
</dbReference>
<dbReference type="InterPro" id="IPR031107">
    <property type="entry name" value="Small_HSP"/>
</dbReference>
<evidence type="ECO:0000313" key="6">
    <source>
        <dbReference type="EMBL" id="KAL2548795.1"/>
    </source>
</evidence>